<accession>A0ABP1S1X2</accession>
<comment type="caution">
    <text evidence="2">The sequence shown here is derived from an EMBL/GenBank/DDBJ whole genome shotgun (WGS) entry which is preliminary data.</text>
</comment>
<evidence type="ECO:0000313" key="3">
    <source>
        <dbReference type="Proteomes" id="UP001642540"/>
    </source>
</evidence>
<feature type="compositionally biased region" description="Polar residues" evidence="1">
    <location>
        <begin position="101"/>
        <end position="115"/>
    </location>
</feature>
<dbReference type="Proteomes" id="UP001642540">
    <property type="component" value="Unassembled WGS sequence"/>
</dbReference>
<feature type="compositionally biased region" description="Polar residues" evidence="1">
    <location>
        <begin position="77"/>
        <end position="86"/>
    </location>
</feature>
<feature type="compositionally biased region" description="Acidic residues" evidence="1">
    <location>
        <begin position="26"/>
        <end position="41"/>
    </location>
</feature>
<evidence type="ECO:0000256" key="1">
    <source>
        <dbReference type="SAM" id="MobiDB-lite"/>
    </source>
</evidence>
<sequence length="166" mass="18196">MKAHSRCRLLGRLKTTAGFGRLETSQDQEDETNDDVIEEAEPPSHVGEAEPPSHVLVLVSSDLTHPQPMQPIPKISDTCTTDSADGSSKKHGILLSPPISAATNQPSEPDQTSLETLKDTQPILITLDGTDQPPAKMSKRDALGRGRTLDAVWEKFHRAEYNKHQK</sequence>
<evidence type="ECO:0000313" key="2">
    <source>
        <dbReference type="EMBL" id="CAL8140962.1"/>
    </source>
</evidence>
<keyword evidence="3" id="KW-1185">Reference proteome</keyword>
<proteinExistence type="predicted"/>
<feature type="region of interest" description="Disordered" evidence="1">
    <location>
        <begin position="16"/>
        <end position="51"/>
    </location>
</feature>
<dbReference type="EMBL" id="CAXLJM020000143">
    <property type="protein sequence ID" value="CAL8140962.1"/>
    <property type="molecule type" value="Genomic_DNA"/>
</dbReference>
<name>A0ABP1S1X2_9HEXA</name>
<feature type="region of interest" description="Disordered" evidence="1">
    <location>
        <begin position="64"/>
        <end position="120"/>
    </location>
</feature>
<reference evidence="2 3" key="1">
    <citation type="submission" date="2024-08" db="EMBL/GenBank/DDBJ databases">
        <authorList>
            <person name="Cucini C."/>
            <person name="Frati F."/>
        </authorList>
    </citation>
    <scope>NUCLEOTIDE SEQUENCE [LARGE SCALE GENOMIC DNA]</scope>
</reference>
<gene>
    <name evidence="2" type="ORF">ODALV1_LOCUS28507</name>
</gene>
<protein>
    <submittedName>
        <fullName evidence="2">Uncharacterized protein</fullName>
    </submittedName>
</protein>
<organism evidence="2 3">
    <name type="scientific">Orchesella dallaii</name>
    <dbReference type="NCBI Taxonomy" id="48710"/>
    <lineage>
        <taxon>Eukaryota</taxon>
        <taxon>Metazoa</taxon>
        <taxon>Ecdysozoa</taxon>
        <taxon>Arthropoda</taxon>
        <taxon>Hexapoda</taxon>
        <taxon>Collembola</taxon>
        <taxon>Entomobryomorpha</taxon>
        <taxon>Entomobryoidea</taxon>
        <taxon>Orchesellidae</taxon>
        <taxon>Orchesellinae</taxon>
        <taxon>Orchesella</taxon>
    </lineage>
</organism>